<evidence type="ECO:0000313" key="2">
    <source>
        <dbReference type="EMBL" id="RHK05691.1"/>
    </source>
</evidence>
<sequence>MNRTKANLMKSGFVVSVVGVVMLHQTQVISSQINHLALAVLFGLVGYLLVFKKFYFLSSQIAGHSDQYNQAEVKWGKIAGVVAFFIALINLILVFV</sequence>
<dbReference type="EMBL" id="QRMZ01000016">
    <property type="protein sequence ID" value="RHK05691.1"/>
    <property type="molecule type" value="Genomic_DNA"/>
</dbReference>
<evidence type="ECO:0000256" key="1">
    <source>
        <dbReference type="SAM" id="Phobius"/>
    </source>
</evidence>
<feature type="transmembrane region" description="Helical" evidence="1">
    <location>
        <begin position="12"/>
        <end position="30"/>
    </location>
</feature>
<gene>
    <name evidence="2" type="ORF">DW084_12180</name>
</gene>
<feature type="transmembrane region" description="Helical" evidence="1">
    <location>
        <begin position="75"/>
        <end position="95"/>
    </location>
</feature>
<name>A0A415EQS2_ENTCA</name>
<dbReference type="AlphaFoldDB" id="A0A415EQS2"/>
<protein>
    <submittedName>
        <fullName evidence="2">Uncharacterized protein</fullName>
    </submittedName>
</protein>
<keyword evidence="1" id="KW-0812">Transmembrane</keyword>
<accession>A0A415EQS2</accession>
<feature type="transmembrane region" description="Helical" evidence="1">
    <location>
        <begin position="36"/>
        <end position="55"/>
    </location>
</feature>
<evidence type="ECO:0000313" key="3">
    <source>
        <dbReference type="Proteomes" id="UP000286288"/>
    </source>
</evidence>
<dbReference type="Proteomes" id="UP000286288">
    <property type="component" value="Unassembled WGS sequence"/>
</dbReference>
<keyword evidence="1" id="KW-1133">Transmembrane helix</keyword>
<proteinExistence type="predicted"/>
<reference evidence="2 3" key="1">
    <citation type="submission" date="2018-08" db="EMBL/GenBank/DDBJ databases">
        <title>A genome reference for cultivated species of the human gut microbiota.</title>
        <authorList>
            <person name="Zou Y."/>
            <person name="Xue W."/>
            <person name="Luo G."/>
        </authorList>
    </citation>
    <scope>NUCLEOTIDE SEQUENCE [LARGE SCALE GENOMIC DNA]</scope>
    <source>
        <strain evidence="2 3">AF48-16</strain>
    </source>
</reference>
<organism evidence="2 3">
    <name type="scientific">Enterococcus casseliflavus</name>
    <name type="common">Enterococcus flavescens</name>
    <dbReference type="NCBI Taxonomy" id="37734"/>
    <lineage>
        <taxon>Bacteria</taxon>
        <taxon>Bacillati</taxon>
        <taxon>Bacillota</taxon>
        <taxon>Bacilli</taxon>
        <taxon>Lactobacillales</taxon>
        <taxon>Enterococcaceae</taxon>
        <taxon>Enterococcus</taxon>
    </lineage>
</organism>
<comment type="caution">
    <text evidence="2">The sequence shown here is derived from an EMBL/GenBank/DDBJ whole genome shotgun (WGS) entry which is preliminary data.</text>
</comment>
<keyword evidence="1" id="KW-0472">Membrane</keyword>